<comment type="similarity">
    <text evidence="1 2">Belongs to the UPF0301 (AlgH) family.</text>
</comment>
<reference evidence="3 4" key="1">
    <citation type="submission" date="2018-01" db="EMBL/GenBank/DDBJ databases">
        <title>Draft Genome Sequence of Komagataeibacter maltaceti LMG 1529, a Vinegar Producing Acetic Acid Bacterium Isolated from Malt Vinegar Brewery Acetifiers.</title>
        <authorList>
            <person name="Zhang Q."/>
            <person name="Hollensteiner J."/>
            <person name="Poehlein A."/>
            <person name="Daniel R."/>
        </authorList>
    </citation>
    <scope>NUCLEOTIDE SEQUENCE [LARGE SCALE GENOMIC DNA]</scope>
    <source>
        <strain evidence="3 4">LMG 1529</strain>
    </source>
</reference>
<comment type="caution">
    <text evidence="3">The sequence shown here is derived from an EMBL/GenBank/DDBJ whole genome shotgun (WGS) entry which is preliminary data.</text>
</comment>
<dbReference type="InterPro" id="IPR003774">
    <property type="entry name" value="AlgH-like"/>
</dbReference>
<evidence type="ECO:0000313" key="4">
    <source>
        <dbReference type="Proteomes" id="UP000237344"/>
    </source>
</evidence>
<dbReference type="EMBL" id="POTC01000030">
    <property type="protein sequence ID" value="POF62221.1"/>
    <property type="molecule type" value="Genomic_DNA"/>
</dbReference>
<sequence>MWFYPWAMPKISLTSGHNLTGHLLVATPALMDTPFERSVIYLCAHSAEDGAMGLVVNRRLSQPVLDDVLEQLGVAPVPPRRRIGLCAGGPVDSSRGFVLHSADWEGNGSMAVNDSTILTASLDILRAIADGAGPQHALLAMGHASWEAGQLEDEILHHNAWVSAPATDQIVFSPDHSGKWRQALASVNLDPAWFSSCSGNA</sequence>
<protein>
    <recommendedName>
        <fullName evidence="2">UPF0301 protein KMAL_21480</fullName>
    </recommendedName>
</protein>
<dbReference type="AlphaFoldDB" id="A0A2S3W024"/>
<accession>A0A2S3W024</accession>
<dbReference type="Proteomes" id="UP000237344">
    <property type="component" value="Unassembled WGS sequence"/>
</dbReference>
<dbReference type="PANTHER" id="PTHR30327">
    <property type="entry name" value="UNCHARACTERIZED PROTEIN YQGE"/>
    <property type="match status" value="1"/>
</dbReference>
<dbReference type="Gene3D" id="3.40.1740.10">
    <property type="entry name" value="VC0467-like"/>
    <property type="match status" value="1"/>
</dbReference>
<evidence type="ECO:0000313" key="3">
    <source>
        <dbReference type="EMBL" id="POF62221.1"/>
    </source>
</evidence>
<dbReference type="Pfam" id="PF02622">
    <property type="entry name" value="DUF179"/>
    <property type="match status" value="1"/>
</dbReference>
<organism evidence="3 4">
    <name type="scientific">Novacetimonas maltaceti</name>
    <dbReference type="NCBI Taxonomy" id="1203393"/>
    <lineage>
        <taxon>Bacteria</taxon>
        <taxon>Pseudomonadati</taxon>
        <taxon>Pseudomonadota</taxon>
        <taxon>Alphaproteobacteria</taxon>
        <taxon>Acetobacterales</taxon>
        <taxon>Acetobacteraceae</taxon>
        <taxon>Novacetimonas</taxon>
    </lineage>
</organism>
<evidence type="ECO:0000256" key="1">
    <source>
        <dbReference type="ARBA" id="ARBA00009600"/>
    </source>
</evidence>
<evidence type="ECO:0000256" key="2">
    <source>
        <dbReference type="HAMAP-Rule" id="MF_00758"/>
    </source>
</evidence>
<name>A0A2S3W024_9PROT</name>
<dbReference type="PANTHER" id="PTHR30327:SF1">
    <property type="entry name" value="UPF0301 PROTEIN YQGE"/>
    <property type="match status" value="1"/>
</dbReference>
<dbReference type="SUPFAM" id="SSF143456">
    <property type="entry name" value="VC0467-like"/>
    <property type="match status" value="1"/>
</dbReference>
<dbReference type="HAMAP" id="MF_00758">
    <property type="entry name" value="UPF0301"/>
    <property type="match status" value="1"/>
</dbReference>
<keyword evidence="4" id="KW-1185">Reference proteome</keyword>
<gene>
    <name evidence="3" type="ORF">KMAL_21480</name>
</gene>
<proteinExistence type="inferred from homology"/>
<dbReference type="GO" id="GO:0005829">
    <property type="term" value="C:cytosol"/>
    <property type="evidence" value="ECO:0007669"/>
    <property type="project" value="TreeGrafter"/>
</dbReference>